<protein>
    <submittedName>
        <fullName evidence="2">Uncharacterized protein</fullName>
    </submittedName>
</protein>
<organism evidence="2 3">
    <name type="scientific">Catharus ustulatus</name>
    <name type="common">Russet-backed thrush</name>
    <name type="synonym">Hylocichla ustulatus</name>
    <dbReference type="NCBI Taxonomy" id="91951"/>
    <lineage>
        <taxon>Eukaryota</taxon>
        <taxon>Metazoa</taxon>
        <taxon>Chordata</taxon>
        <taxon>Craniata</taxon>
        <taxon>Vertebrata</taxon>
        <taxon>Euteleostomi</taxon>
        <taxon>Archelosauria</taxon>
        <taxon>Archosauria</taxon>
        <taxon>Dinosauria</taxon>
        <taxon>Saurischia</taxon>
        <taxon>Theropoda</taxon>
        <taxon>Coelurosauria</taxon>
        <taxon>Aves</taxon>
        <taxon>Neognathae</taxon>
        <taxon>Neoaves</taxon>
        <taxon>Telluraves</taxon>
        <taxon>Australaves</taxon>
        <taxon>Passeriformes</taxon>
        <taxon>Turdidae</taxon>
        <taxon>Catharus</taxon>
    </lineage>
</organism>
<evidence type="ECO:0000313" key="2">
    <source>
        <dbReference type="Ensembl" id="ENSCUSP00005017383.1"/>
    </source>
</evidence>
<keyword evidence="3" id="KW-1185">Reference proteome</keyword>
<proteinExistence type="predicted"/>
<reference evidence="2" key="2">
    <citation type="submission" date="2025-08" db="UniProtKB">
        <authorList>
            <consortium name="Ensembl"/>
        </authorList>
    </citation>
    <scope>IDENTIFICATION</scope>
</reference>
<reference evidence="2" key="3">
    <citation type="submission" date="2025-09" db="UniProtKB">
        <authorList>
            <consortium name="Ensembl"/>
        </authorList>
    </citation>
    <scope>IDENTIFICATION</scope>
</reference>
<accession>A0A8C3UUC9</accession>
<name>A0A8C3UUC9_CATUS</name>
<dbReference type="Proteomes" id="UP000694563">
    <property type="component" value="Chromosome 30"/>
</dbReference>
<sequence>MGTAGDSWGQLGTSGGYLGVPRGSHLDARAPALAHGVGYGGAGGVDHGHEPHEAQIGRGEIQLVRIEPEPAGKLVRGRNFCIQVTESWGHEGTGGAAPPGITRSPRM</sequence>
<dbReference type="Ensembl" id="ENSCUST00005018046.1">
    <property type="protein sequence ID" value="ENSCUSP00005017383.1"/>
    <property type="gene ID" value="ENSCUSG00005011158.1"/>
</dbReference>
<evidence type="ECO:0000313" key="3">
    <source>
        <dbReference type="Proteomes" id="UP000694563"/>
    </source>
</evidence>
<evidence type="ECO:0000256" key="1">
    <source>
        <dbReference type="SAM" id="MobiDB-lite"/>
    </source>
</evidence>
<feature type="region of interest" description="Disordered" evidence="1">
    <location>
        <begin position="88"/>
        <end position="107"/>
    </location>
</feature>
<dbReference type="AlphaFoldDB" id="A0A8C3UUC9"/>
<reference evidence="2" key="1">
    <citation type="submission" date="2020-10" db="EMBL/GenBank/DDBJ databases">
        <title>Catharus ustulatus (Swainson's thrush) genome, bCatUst1, primary haplotype v2.</title>
        <authorList>
            <person name="Delmore K."/>
            <person name="Vafadar M."/>
            <person name="Formenti G."/>
            <person name="Chow W."/>
            <person name="Pelan S."/>
            <person name="Howe K."/>
            <person name="Rhie A."/>
            <person name="Mountcastle J."/>
            <person name="Haase B."/>
            <person name="Fedrigo O."/>
            <person name="Jarvis E.D."/>
        </authorList>
    </citation>
    <scope>NUCLEOTIDE SEQUENCE [LARGE SCALE GENOMIC DNA]</scope>
</reference>
<feature type="region of interest" description="Disordered" evidence="1">
    <location>
        <begin position="1"/>
        <end position="24"/>
    </location>
</feature>